<feature type="region of interest" description="Disordered" evidence="1">
    <location>
        <begin position="578"/>
        <end position="645"/>
    </location>
</feature>
<feature type="region of interest" description="Disordered" evidence="1">
    <location>
        <begin position="1017"/>
        <end position="1099"/>
    </location>
</feature>
<dbReference type="PANTHER" id="PTHR31949:SF3">
    <property type="entry name" value="RUN_FYVE DOMAIN PROTEIN"/>
    <property type="match status" value="1"/>
</dbReference>
<evidence type="ECO:0000313" key="3">
    <source>
        <dbReference type="Proteomes" id="UP001281410"/>
    </source>
</evidence>
<dbReference type="Proteomes" id="UP001281410">
    <property type="component" value="Unassembled WGS sequence"/>
</dbReference>
<feature type="compositionally biased region" description="Low complexity" evidence="1">
    <location>
        <begin position="267"/>
        <end position="279"/>
    </location>
</feature>
<feature type="region of interest" description="Disordered" evidence="1">
    <location>
        <begin position="686"/>
        <end position="764"/>
    </location>
</feature>
<dbReference type="GO" id="GO:0043622">
    <property type="term" value="P:cortical microtubule organization"/>
    <property type="evidence" value="ECO:0007669"/>
    <property type="project" value="TreeGrafter"/>
</dbReference>
<feature type="compositionally biased region" description="Low complexity" evidence="1">
    <location>
        <begin position="165"/>
        <end position="200"/>
    </location>
</feature>
<dbReference type="GO" id="GO:0055028">
    <property type="term" value="C:cortical microtubule"/>
    <property type="evidence" value="ECO:0007669"/>
    <property type="project" value="TreeGrafter"/>
</dbReference>
<feature type="compositionally biased region" description="Pro residues" evidence="1">
    <location>
        <begin position="153"/>
        <end position="164"/>
    </location>
</feature>
<name>A0AAE0ASU4_9ROSI</name>
<sequence length="1110" mass="120397">MQTKEKESFLLQSSDDFEDTFSSKLKNFSDFKLGVLIPVRGESSELLNADAEKNDYDWLLTPPDTPLFPSLDDEPTPANVARRGRPRSQPISISRSSTMEKSYRSSRGSASPNRLSPSPRSGNSSFQSTRGRPSSAPQTSPNPALQPATPTRRPSPPPSKPSTPAPRSSTPTPAPRSSTPTPRRMSAGSRSTANSSSVRGTSPIRTSRGNSSSPKIRAWQSNIPGFSLEAPPNLRTSLADRPASYVRGSSPASRNGRDSTPKYGRQSMSPTTSRSVSSSHSHDRDRFSSHSKASVASSGDDDVDSLHSIPISGLDFSVSKRVGSSPNNRAPGFSKKSPKMLSSSSAPKRSFDSALRQMDLRKTPQNMFRPLLSSVPSTTFYAGKGNSVHRTMISRNSSLTTSSNASSDQGTSVAPDTEGSDHQHDDMTSDSGKVLYPDVQEEMFALDEDVKHERHDRSSNLQLDGLNPDIEVIPTSDALSVVGDCSEVSNFETMRLCSKCSLRYRVTELVEGDIDLCPDCRKQNNIVNLTNTETTLVVAEDSPLLSINISEERFDESEPPVVVPESVPQVFNMVEPRVSEHEDNVEQSQRYSRENSLARSVVEGGEQRLNYQKEMDQPTVGYNLPDKGNGSRQLQHSNDHLDTKVDTSEGAGISLLLKRSSSSKGPVFQGRTFTATSIPYEDLSYTRDSSNSLRSSIGHGSASASSSVDFSSSRQTETRVQRQLSGRKSDMENYRNDVSAKPQSIASSLSGSSNHTIQASGLARSTNENFEVSVTDMKNDDVDGSHIPSQSKVLASENKGGIIDASFIGGAVFEEGIFGCNESSRILDVSTSEISSHTASVLSEQNSVSSFPSHEDRISYENGVDIPKNARSVLDVESVISPESSYEEEHSMVNSGRDGVDVAEVPAHSSLATITEIVIENNCQRPPGTEIGDVSPKSRSTMNEIQDSDKDITAISEPNGSDQRHGILEESTVLLECRGGSKGRSLTLEEATDAILFCSSIVHDLAYQAATIAMEKENEEPLEDSRPTVTILGKSSGDRKDPRGRTISKRTAKSLKARQRRVETNVKAPSSKTENDENADESMIHNVGVPNKVDSTKPPKLESKCNCTIM</sequence>
<feature type="compositionally biased region" description="Low complexity" evidence="1">
    <location>
        <begin position="695"/>
        <end position="713"/>
    </location>
</feature>
<feature type="region of interest" description="Disordered" evidence="1">
    <location>
        <begin position="317"/>
        <end position="351"/>
    </location>
</feature>
<accession>A0AAE0ASU4</accession>
<gene>
    <name evidence="2" type="ORF">Dsin_010601</name>
</gene>
<feature type="compositionally biased region" description="Low complexity" evidence="1">
    <location>
        <begin position="87"/>
        <end position="97"/>
    </location>
</feature>
<protein>
    <submittedName>
        <fullName evidence="2">Uncharacterized protein</fullName>
    </submittedName>
</protein>
<dbReference type="AlphaFoldDB" id="A0AAE0ASU4"/>
<organism evidence="2 3">
    <name type="scientific">Dipteronia sinensis</name>
    <dbReference type="NCBI Taxonomy" id="43782"/>
    <lineage>
        <taxon>Eukaryota</taxon>
        <taxon>Viridiplantae</taxon>
        <taxon>Streptophyta</taxon>
        <taxon>Embryophyta</taxon>
        <taxon>Tracheophyta</taxon>
        <taxon>Spermatophyta</taxon>
        <taxon>Magnoliopsida</taxon>
        <taxon>eudicotyledons</taxon>
        <taxon>Gunneridae</taxon>
        <taxon>Pentapetalae</taxon>
        <taxon>rosids</taxon>
        <taxon>malvids</taxon>
        <taxon>Sapindales</taxon>
        <taxon>Sapindaceae</taxon>
        <taxon>Hippocastanoideae</taxon>
        <taxon>Acereae</taxon>
        <taxon>Dipteronia</taxon>
    </lineage>
</organism>
<proteinExistence type="predicted"/>
<feature type="region of interest" description="Disordered" evidence="1">
    <location>
        <begin position="397"/>
        <end position="432"/>
    </location>
</feature>
<feature type="compositionally biased region" description="Polar residues" evidence="1">
    <location>
        <begin position="203"/>
        <end position="224"/>
    </location>
</feature>
<reference evidence="2" key="1">
    <citation type="journal article" date="2023" name="Plant J.">
        <title>Genome sequences and population genomics provide insights into the demographic history, inbreeding, and mutation load of two 'living fossil' tree species of Dipteronia.</title>
        <authorList>
            <person name="Feng Y."/>
            <person name="Comes H.P."/>
            <person name="Chen J."/>
            <person name="Zhu S."/>
            <person name="Lu R."/>
            <person name="Zhang X."/>
            <person name="Li P."/>
            <person name="Qiu J."/>
            <person name="Olsen K.M."/>
            <person name="Qiu Y."/>
        </authorList>
    </citation>
    <scope>NUCLEOTIDE SEQUENCE</scope>
    <source>
        <strain evidence="2">NBL</strain>
    </source>
</reference>
<feature type="compositionally biased region" description="Basic residues" evidence="1">
    <location>
        <begin position="1046"/>
        <end position="1059"/>
    </location>
</feature>
<evidence type="ECO:0000313" key="2">
    <source>
        <dbReference type="EMBL" id="KAK3223576.1"/>
    </source>
</evidence>
<dbReference type="EMBL" id="JANJYJ010000003">
    <property type="protein sequence ID" value="KAK3223576.1"/>
    <property type="molecule type" value="Genomic_DNA"/>
</dbReference>
<keyword evidence="3" id="KW-1185">Reference proteome</keyword>
<feature type="compositionally biased region" description="Polar residues" evidence="1">
    <location>
        <begin position="741"/>
        <end position="764"/>
    </location>
</feature>
<feature type="compositionally biased region" description="Low complexity" evidence="1">
    <location>
        <begin position="397"/>
        <end position="407"/>
    </location>
</feature>
<comment type="caution">
    <text evidence="2">The sequence shown here is derived from an EMBL/GenBank/DDBJ whole genome shotgun (WGS) entry which is preliminary data.</text>
</comment>
<feature type="region of interest" description="Disordered" evidence="1">
    <location>
        <begin position="58"/>
        <end position="304"/>
    </location>
</feature>
<feature type="compositionally biased region" description="Low complexity" evidence="1">
    <location>
        <begin position="339"/>
        <end position="348"/>
    </location>
</feature>
<dbReference type="PANTHER" id="PTHR31949">
    <property type="entry name" value="GASTRIC MUCIN-LIKE PROTEIN"/>
    <property type="match status" value="1"/>
</dbReference>
<feature type="compositionally biased region" description="Polar residues" evidence="1">
    <location>
        <begin position="586"/>
        <end position="598"/>
    </location>
</feature>
<evidence type="ECO:0000256" key="1">
    <source>
        <dbReference type="SAM" id="MobiDB-lite"/>
    </source>
</evidence>
<feature type="compositionally biased region" description="Polar residues" evidence="1">
    <location>
        <begin position="105"/>
        <end position="143"/>
    </location>
</feature>